<name>A0A3B1BWE1_9ZZZZ</name>
<keyword evidence="5 6" id="KW-0472">Membrane</keyword>
<comment type="subcellular location">
    <subcellularLocation>
        <location evidence="1">Membrane</location>
        <topology evidence="1">Multi-pass membrane protein</topology>
    </subcellularLocation>
</comment>
<feature type="transmembrane region" description="Helical" evidence="6">
    <location>
        <begin position="334"/>
        <end position="354"/>
    </location>
</feature>
<dbReference type="GO" id="GO:0016020">
    <property type="term" value="C:membrane"/>
    <property type="evidence" value="ECO:0007669"/>
    <property type="project" value="UniProtKB-SubCell"/>
</dbReference>
<keyword evidence="2" id="KW-0813">Transport</keyword>
<dbReference type="PANTHER" id="PTHR19432:SF35">
    <property type="entry name" value="SOLUTE CARRIER FAMILY 45 MEMBER 3 ISOFORM X1"/>
    <property type="match status" value="1"/>
</dbReference>
<organism evidence="8">
    <name type="scientific">hydrothermal vent metagenome</name>
    <dbReference type="NCBI Taxonomy" id="652676"/>
    <lineage>
        <taxon>unclassified sequences</taxon>
        <taxon>metagenomes</taxon>
        <taxon>ecological metagenomes</taxon>
    </lineage>
</organism>
<feature type="transmembrane region" description="Helical" evidence="6">
    <location>
        <begin position="51"/>
        <end position="71"/>
    </location>
</feature>
<dbReference type="EMBL" id="UOGD01000045">
    <property type="protein sequence ID" value="VAX16144.1"/>
    <property type="molecule type" value="Genomic_DNA"/>
</dbReference>
<feature type="transmembrane region" description="Helical" evidence="6">
    <location>
        <begin position="398"/>
        <end position="417"/>
    </location>
</feature>
<dbReference type="SUPFAM" id="SSF103473">
    <property type="entry name" value="MFS general substrate transporter"/>
    <property type="match status" value="1"/>
</dbReference>
<feature type="transmembrane region" description="Helical" evidence="6">
    <location>
        <begin position="12"/>
        <end position="39"/>
    </location>
</feature>
<feature type="domain" description="Major facilitator superfamily (MFS) profile" evidence="7">
    <location>
        <begin position="224"/>
        <end position="422"/>
    </location>
</feature>
<accession>A0A3B1BWE1</accession>
<evidence type="ECO:0000313" key="8">
    <source>
        <dbReference type="EMBL" id="VAX16144.1"/>
    </source>
</evidence>
<dbReference type="PROSITE" id="PS50850">
    <property type="entry name" value="MFS"/>
    <property type="match status" value="1"/>
</dbReference>
<feature type="transmembrane region" description="Helical" evidence="6">
    <location>
        <begin position="154"/>
        <end position="175"/>
    </location>
</feature>
<evidence type="ECO:0000256" key="5">
    <source>
        <dbReference type="ARBA" id="ARBA00023136"/>
    </source>
</evidence>
<keyword evidence="4 6" id="KW-1133">Transmembrane helix</keyword>
<feature type="transmembrane region" description="Helical" evidence="6">
    <location>
        <begin position="366"/>
        <end position="392"/>
    </location>
</feature>
<feature type="transmembrane region" description="Helical" evidence="6">
    <location>
        <begin position="114"/>
        <end position="133"/>
    </location>
</feature>
<reference evidence="8" key="1">
    <citation type="submission" date="2018-06" db="EMBL/GenBank/DDBJ databases">
        <authorList>
            <person name="Zhirakovskaya E."/>
        </authorList>
    </citation>
    <scope>NUCLEOTIDE SEQUENCE</scope>
</reference>
<evidence type="ECO:0000259" key="7">
    <source>
        <dbReference type="PROSITE" id="PS50850"/>
    </source>
</evidence>
<evidence type="ECO:0000256" key="3">
    <source>
        <dbReference type="ARBA" id="ARBA00022692"/>
    </source>
</evidence>
<dbReference type="Pfam" id="PF07690">
    <property type="entry name" value="MFS_1"/>
    <property type="match status" value="1"/>
</dbReference>
<dbReference type="InterPro" id="IPR036259">
    <property type="entry name" value="MFS_trans_sf"/>
</dbReference>
<keyword evidence="3 6" id="KW-0812">Transmembrane</keyword>
<evidence type="ECO:0000256" key="2">
    <source>
        <dbReference type="ARBA" id="ARBA00022448"/>
    </source>
</evidence>
<feature type="transmembrane region" description="Helical" evidence="6">
    <location>
        <begin position="181"/>
        <end position="199"/>
    </location>
</feature>
<dbReference type="PANTHER" id="PTHR19432">
    <property type="entry name" value="SUGAR TRANSPORTER"/>
    <property type="match status" value="1"/>
</dbReference>
<feature type="transmembrane region" description="Helical" evidence="6">
    <location>
        <begin position="308"/>
        <end position="328"/>
    </location>
</feature>
<evidence type="ECO:0000256" key="6">
    <source>
        <dbReference type="SAM" id="Phobius"/>
    </source>
</evidence>
<feature type="transmembrane region" description="Helical" evidence="6">
    <location>
        <begin position="224"/>
        <end position="250"/>
    </location>
</feature>
<dbReference type="AlphaFoldDB" id="A0A3B1BWE1"/>
<proteinExistence type="predicted"/>
<sequence length="422" mass="45956">MIEIQKKLSNIFYMLLSLPATAMGFALSIQISALSWILVTQFGLDLHEMGFVWAAGPIAGLIAQPIVGFISDKVWFLGGRRRPFIIVGGTLAALMLLALPNIGVINDALSFDNLILIAMVIALTLDLSINVSFNPTRSIIADVTPEGNPRTKGYTWMQTISGSFGVLAYAIGAIWGNYFLIYFGVGLVLLFTIIPSLFIEEPRTLEIVENENEKDSTSKTDLIAFLKICFANAFSWFGVQTMFVFIIAFITQKINPMPDGATEEMIKAIDLKTGQIISVSFLILNAVGALLPAFVLEPIAEKIGRVKTQMLSVAIMSAGYFAIAFFGFSEYSLYVLMGVAGIGWAAIVSLPFAIMSEVVDKSKMGYYMGMFNLSIVIPQLLVSLAVGLIVQSSADKNIVFLISGVTLAISALFWILVKDKKT</sequence>
<evidence type="ECO:0000256" key="1">
    <source>
        <dbReference type="ARBA" id="ARBA00004141"/>
    </source>
</evidence>
<protein>
    <submittedName>
        <fullName evidence="8">Uncharacterized MFS-type transporter</fullName>
    </submittedName>
</protein>
<dbReference type="InterPro" id="IPR011701">
    <property type="entry name" value="MFS"/>
</dbReference>
<feature type="transmembrane region" description="Helical" evidence="6">
    <location>
        <begin position="83"/>
        <end position="102"/>
    </location>
</feature>
<dbReference type="GO" id="GO:0008506">
    <property type="term" value="F:sucrose:proton symporter activity"/>
    <property type="evidence" value="ECO:0007669"/>
    <property type="project" value="TreeGrafter"/>
</dbReference>
<evidence type="ECO:0000256" key="4">
    <source>
        <dbReference type="ARBA" id="ARBA00022989"/>
    </source>
</evidence>
<dbReference type="InterPro" id="IPR020846">
    <property type="entry name" value="MFS_dom"/>
</dbReference>
<dbReference type="Gene3D" id="1.20.1250.20">
    <property type="entry name" value="MFS general substrate transporter like domains"/>
    <property type="match status" value="2"/>
</dbReference>
<feature type="transmembrane region" description="Helical" evidence="6">
    <location>
        <begin position="276"/>
        <end position="296"/>
    </location>
</feature>
<gene>
    <name evidence="8" type="ORF">MNBD_IGNAVI01-3120</name>
</gene>